<proteinExistence type="inferred from homology"/>
<keyword evidence="20" id="KW-1185">Reference proteome</keyword>
<dbReference type="EC" id="2.6.1.42" evidence="17"/>
<reference evidence="19 20" key="1">
    <citation type="journal article" date="2009" name="Int. J. Syst. Evol. Microbiol.">
        <title>Paenibacillus contaminans sp. nov., isolated from a contaminated laboratory plate.</title>
        <authorList>
            <person name="Chou J.H."/>
            <person name="Lee J.H."/>
            <person name="Lin M.C."/>
            <person name="Chang P.S."/>
            <person name="Arun A.B."/>
            <person name="Young C.C."/>
            <person name="Chen W.M."/>
        </authorList>
    </citation>
    <scope>NUCLEOTIDE SEQUENCE [LARGE SCALE GENOMIC DNA]</scope>
    <source>
        <strain evidence="19 20">CKOBP-6</strain>
    </source>
</reference>
<keyword evidence="6 17" id="KW-0032">Aminotransferase</keyword>
<dbReference type="SUPFAM" id="SSF56752">
    <property type="entry name" value="D-aminoacid aminotransferase-like PLP-dependent enzymes"/>
    <property type="match status" value="1"/>
</dbReference>
<dbReference type="InterPro" id="IPR036038">
    <property type="entry name" value="Aminotransferase-like"/>
</dbReference>
<dbReference type="AlphaFoldDB" id="A0A329MMW8"/>
<dbReference type="PIRSF" id="PIRSF006468">
    <property type="entry name" value="BCAT1"/>
    <property type="match status" value="1"/>
</dbReference>
<dbReference type="InterPro" id="IPR001544">
    <property type="entry name" value="Aminotrans_IV"/>
</dbReference>
<evidence type="ECO:0000256" key="17">
    <source>
        <dbReference type="RuleBase" id="RU004517"/>
    </source>
</evidence>
<comment type="catalytic activity">
    <reaction evidence="12 17">
        <text>L-isoleucine + 2-oxoglutarate = (S)-3-methyl-2-oxopentanoate + L-glutamate</text>
        <dbReference type="Rhea" id="RHEA:24801"/>
        <dbReference type="ChEBI" id="CHEBI:16810"/>
        <dbReference type="ChEBI" id="CHEBI:29985"/>
        <dbReference type="ChEBI" id="CHEBI:35146"/>
        <dbReference type="ChEBI" id="CHEBI:58045"/>
        <dbReference type="EC" id="2.6.1.42"/>
    </reaction>
</comment>
<evidence type="ECO:0000256" key="13">
    <source>
        <dbReference type="ARBA" id="ARBA00049229"/>
    </source>
</evidence>
<dbReference type="GO" id="GO:0009098">
    <property type="term" value="P:L-leucine biosynthetic process"/>
    <property type="evidence" value="ECO:0007669"/>
    <property type="project" value="UniProtKB-UniPathway"/>
</dbReference>
<dbReference type="GO" id="GO:0009097">
    <property type="term" value="P:isoleucine biosynthetic process"/>
    <property type="evidence" value="ECO:0007669"/>
    <property type="project" value="UniProtKB-UniPathway"/>
</dbReference>
<evidence type="ECO:0000256" key="11">
    <source>
        <dbReference type="ARBA" id="ARBA00048212"/>
    </source>
</evidence>
<dbReference type="OrthoDB" id="9804984at2"/>
<dbReference type="Proteomes" id="UP000250369">
    <property type="component" value="Unassembled WGS sequence"/>
</dbReference>
<keyword evidence="8 17" id="KW-0808">Transferase</keyword>
<dbReference type="EMBL" id="QMFB01000006">
    <property type="protein sequence ID" value="RAV20960.1"/>
    <property type="molecule type" value="Genomic_DNA"/>
</dbReference>
<name>A0A329MMW8_9BACL</name>
<evidence type="ECO:0000256" key="3">
    <source>
        <dbReference type="ARBA" id="ARBA00004931"/>
    </source>
</evidence>
<dbReference type="GO" id="GO:0052654">
    <property type="term" value="F:L-leucine-2-oxoglutarate transaminase activity"/>
    <property type="evidence" value="ECO:0007669"/>
    <property type="project" value="RHEA"/>
</dbReference>
<dbReference type="InterPro" id="IPR043131">
    <property type="entry name" value="BCAT-like_N"/>
</dbReference>
<dbReference type="UniPathway" id="UPA00048">
    <property type="reaction ID" value="UER00073"/>
</dbReference>
<evidence type="ECO:0000256" key="7">
    <source>
        <dbReference type="ARBA" id="ARBA00022605"/>
    </source>
</evidence>
<dbReference type="InterPro" id="IPR033939">
    <property type="entry name" value="BCAT_family"/>
</dbReference>
<comment type="cofactor">
    <cofactor evidence="1 16">
        <name>pyridoxal 5'-phosphate</name>
        <dbReference type="ChEBI" id="CHEBI:597326"/>
    </cofactor>
</comment>
<evidence type="ECO:0000313" key="20">
    <source>
        <dbReference type="Proteomes" id="UP000250369"/>
    </source>
</evidence>
<evidence type="ECO:0000256" key="1">
    <source>
        <dbReference type="ARBA" id="ARBA00001933"/>
    </source>
</evidence>
<evidence type="ECO:0000256" key="4">
    <source>
        <dbReference type="ARBA" id="ARBA00005072"/>
    </source>
</evidence>
<keyword evidence="7 17" id="KW-0028">Amino-acid biosynthesis</keyword>
<dbReference type="Gene3D" id="3.20.10.10">
    <property type="entry name" value="D-amino Acid Aminotransferase, subunit A, domain 2"/>
    <property type="match status" value="1"/>
</dbReference>
<evidence type="ECO:0000256" key="16">
    <source>
        <dbReference type="RuleBase" id="RU004516"/>
    </source>
</evidence>
<evidence type="ECO:0000256" key="5">
    <source>
        <dbReference type="ARBA" id="ARBA00009320"/>
    </source>
</evidence>
<dbReference type="InterPro" id="IPR018300">
    <property type="entry name" value="Aminotrans_IV_CS"/>
</dbReference>
<dbReference type="InterPro" id="IPR043132">
    <property type="entry name" value="BCAT-like_C"/>
</dbReference>
<comment type="catalytic activity">
    <reaction evidence="11 17">
        <text>L-valine + 2-oxoglutarate = 3-methyl-2-oxobutanoate + L-glutamate</text>
        <dbReference type="Rhea" id="RHEA:24813"/>
        <dbReference type="ChEBI" id="CHEBI:11851"/>
        <dbReference type="ChEBI" id="CHEBI:16810"/>
        <dbReference type="ChEBI" id="CHEBI:29985"/>
        <dbReference type="ChEBI" id="CHEBI:57762"/>
        <dbReference type="EC" id="2.6.1.42"/>
    </reaction>
</comment>
<comment type="similarity">
    <text evidence="5 15">Belongs to the class-IV pyridoxal-phosphate-dependent aminotransferase family.</text>
</comment>
<comment type="pathway">
    <text evidence="2 18">Amino-acid biosynthesis; L-isoleucine biosynthesis; L-isoleucine from 2-oxobutanoate: step 4/4.</text>
</comment>
<dbReference type="PANTHER" id="PTHR11825:SF44">
    <property type="entry name" value="BRANCHED-CHAIN-AMINO-ACID AMINOTRANSFERASE"/>
    <property type="match status" value="1"/>
</dbReference>
<evidence type="ECO:0000256" key="18">
    <source>
        <dbReference type="RuleBase" id="RU004519"/>
    </source>
</evidence>
<dbReference type="NCBIfam" id="TIGR01123">
    <property type="entry name" value="ilvE_II"/>
    <property type="match status" value="1"/>
</dbReference>
<comment type="caution">
    <text evidence="19">The sequence shown here is derived from an EMBL/GenBank/DDBJ whole genome shotgun (WGS) entry which is preliminary data.</text>
</comment>
<dbReference type="Gene3D" id="3.30.470.10">
    <property type="match status" value="1"/>
</dbReference>
<evidence type="ECO:0000256" key="15">
    <source>
        <dbReference type="RuleBase" id="RU004106"/>
    </source>
</evidence>
<feature type="modified residue" description="N6-(pyridoxal phosphate)lysine" evidence="14">
    <location>
        <position position="196"/>
    </location>
</feature>
<evidence type="ECO:0000313" key="19">
    <source>
        <dbReference type="EMBL" id="RAV20960.1"/>
    </source>
</evidence>
<dbReference type="RefSeq" id="WP_113031240.1">
    <property type="nucleotide sequence ID" value="NZ_QMFB01000006.1"/>
</dbReference>
<dbReference type="UniPathway" id="UPA00049">
    <property type="reaction ID" value="UER00062"/>
</dbReference>
<evidence type="ECO:0000256" key="6">
    <source>
        <dbReference type="ARBA" id="ARBA00022576"/>
    </source>
</evidence>
<keyword evidence="9 16" id="KW-0663">Pyridoxal phosphate</keyword>
<accession>A0A329MMW8</accession>
<dbReference type="GO" id="GO:0052655">
    <property type="term" value="F:L-valine-2-oxoglutarate transaminase activity"/>
    <property type="evidence" value="ECO:0007669"/>
    <property type="project" value="RHEA"/>
</dbReference>
<comment type="catalytic activity">
    <reaction evidence="13 17">
        <text>L-leucine + 2-oxoglutarate = 4-methyl-2-oxopentanoate + L-glutamate</text>
        <dbReference type="Rhea" id="RHEA:18321"/>
        <dbReference type="ChEBI" id="CHEBI:16810"/>
        <dbReference type="ChEBI" id="CHEBI:17865"/>
        <dbReference type="ChEBI" id="CHEBI:29985"/>
        <dbReference type="ChEBI" id="CHEBI:57427"/>
        <dbReference type="EC" id="2.6.1.42"/>
    </reaction>
</comment>
<sequence>MTMSIRIEKSGALKPKPDEDKLGFGSYFTDHMFLMNYDTDKGWHDARIVPYAPLQFDPAAMVFHYGQAIFEGLKAFRTNDGRILLFRPDKNAQRFNRSCERLCMPEIDEETFVEAIRAIVRVEADWVPAKAGASLYIRPFIIATEPALGVRPSKSYLFAVILSPVGNYYGEGLKPVNIRVESDFVRAVRGGIGNAKTAANYVGGLKAQEIAAADNCAQVLWLDGVERKYIEEVGSMNVFFKINGKVITPALNGSILDGVTRQSVIRLLEEWGIPVVEAKIAIDDVLAAVKDGTLEEAFGTGTAAVISAVGGLHANGSMHVINRGEIGELTSRLYDAITGIQAGKLEDSLGWTVDCG</sequence>
<protein>
    <recommendedName>
        <fullName evidence="17">Branched-chain-amino-acid aminotransferase</fullName>
        <ecNumber evidence="17">2.6.1.42</ecNumber>
    </recommendedName>
</protein>
<dbReference type="GO" id="GO:0009099">
    <property type="term" value="P:L-valine biosynthetic process"/>
    <property type="evidence" value="ECO:0007669"/>
    <property type="project" value="UniProtKB-UniPathway"/>
</dbReference>
<dbReference type="UniPathway" id="UPA00047">
    <property type="reaction ID" value="UER00058"/>
</dbReference>
<dbReference type="Pfam" id="PF01063">
    <property type="entry name" value="Aminotran_4"/>
    <property type="match status" value="1"/>
</dbReference>
<dbReference type="CDD" id="cd01557">
    <property type="entry name" value="BCAT_beta_family"/>
    <property type="match status" value="1"/>
</dbReference>
<evidence type="ECO:0000256" key="2">
    <source>
        <dbReference type="ARBA" id="ARBA00004824"/>
    </source>
</evidence>
<dbReference type="NCBIfam" id="NF009897">
    <property type="entry name" value="PRK13357.1"/>
    <property type="match status" value="1"/>
</dbReference>
<evidence type="ECO:0000256" key="10">
    <source>
        <dbReference type="ARBA" id="ARBA00023304"/>
    </source>
</evidence>
<evidence type="ECO:0000256" key="9">
    <source>
        <dbReference type="ARBA" id="ARBA00022898"/>
    </source>
</evidence>
<dbReference type="InterPro" id="IPR005786">
    <property type="entry name" value="B_amino_transII"/>
</dbReference>
<dbReference type="PROSITE" id="PS00770">
    <property type="entry name" value="AA_TRANSFER_CLASS_4"/>
    <property type="match status" value="1"/>
</dbReference>
<dbReference type="PANTHER" id="PTHR11825">
    <property type="entry name" value="SUBGROUP IIII AMINOTRANSFERASE"/>
    <property type="match status" value="1"/>
</dbReference>
<evidence type="ECO:0000256" key="12">
    <source>
        <dbReference type="ARBA" id="ARBA00048798"/>
    </source>
</evidence>
<comment type="pathway">
    <text evidence="4 18">Amino-acid biosynthesis; L-leucine biosynthesis; L-leucine from 3-methyl-2-oxobutanoate: step 4/4.</text>
</comment>
<dbReference type="GO" id="GO:0052656">
    <property type="term" value="F:L-isoleucine-2-oxoglutarate transaminase activity"/>
    <property type="evidence" value="ECO:0007669"/>
    <property type="project" value="RHEA"/>
</dbReference>
<comment type="pathway">
    <text evidence="3 18">Amino-acid biosynthesis; L-valine biosynthesis; L-valine from pyruvate: step 4/4.</text>
</comment>
<gene>
    <name evidence="19" type="ORF">DQG23_12790</name>
</gene>
<organism evidence="19 20">
    <name type="scientific">Paenibacillus contaminans</name>
    <dbReference type="NCBI Taxonomy" id="450362"/>
    <lineage>
        <taxon>Bacteria</taxon>
        <taxon>Bacillati</taxon>
        <taxon>Bacillota</taxon>
        <taxon>Bacilli</taxon>
        <taxon>Bacillales</taxon>
        <taxon>Paenibacillaceae</taxon>
        <taxon>Paenibacillus</taxon>
    </lineage>
</organism>
<keyword evidence="10 17" id="KW-0100">Branched-chain amino acid biosynthesis</keyword>
<evidence type="ECO:0000256" key="8">
    <source>
        <dbReference type="ARBA" id="ARBA00022679"/>
    </source>
</evidence>
<evidence type="ECO:0000256" key="14">
    <source>
        <dbReference type="PIRSR" id="PIRSR006468-1"/>
    </source>
</evidence>